<reference evidence="1" key="2">
    <citation type="submission" date="2016-04" db="UniProtKB">
        <authorList>
            <consortium name="EnsemblMetazoa"/>
        </authorList>
    </citation>
    <scope>IDENTIFICATION</scope>
</reference>
<dbReference type="AlphaFoldDB" id="A0A158P4D8"/>
<proteinExistence type="predicted"/>
<name>A0A158P4D8_TETUR</name>
<accession>A0A158P4D8</accession>
<dbReference type="EMBL" id="CAEY01000792">
    <property type="status" value="NOT_ANNOTATED_CDS"/>
    <property type="molecule type" value="Genomic_DNA"/>
</dbReference>
<organism evidence="1 2">
    <name type="scientific">Tetranychus urticae</name>
    <name type="common">Two-spotted spider mite</name>
    <dbReference type="NCBI Taxonomy" id="32264"/>
    <lineage>
        <taxon>Eukaryota</taxon>
        <taxon>Metazoa</taxon>
        <taxon>Ecdysozoa</taxon>
        <taxon>Arthropoda</taxon>
        <taxon>Chelicerata</taxon>
        <taxon>Arachnida</taxon>
        <taxon>Acari</taxon>
        <taxon>Acariformes</taxon>
        <taxon>Trombidiformes</taxon>
        <taxon>Prostigmata</taxon>
        <taxon>Eleutherengona</taxon>
        <taxon>Raphignathae</taxon>
        <taxon>Tetranychoidea</taxon>
        <taxon>Tetranychidae</taxon>
        <taxon>Tetranychus</taxon>
    </lineage>
</organism>
<dbReference type="EnsemblMetazoa" id="tetur02g04190.1">
    <property type="protein sequence ID" value="tetur02g04190.1"/>
    <property type="gene ID" value="tetur02g04190"/>
</dbReference>
<reference evidence="2" key="1">
    <citation type="submission" date="2011-08" db="EMBL/GenBank/DDBJ databases">
        <authorList>
            <person name="Rombauts S."/>
        </authorList>
    </citation>
    <scope>NUCLEOTIDE SEQUENCE</scope>
    <source>
        <strain evidence="2">London</strain>
    </source>
</reference>
<dbReference type="Proteomes" id="UP000015104">
    <property type="component" value="Unassembled WGS sequence"/>
</dbReference>
<evidence type="ECO:0000313" key="2">
    <source>
        <dbReference type="Proteomes" id="UP000015104"/>
    </source>
</evidence>
<keyword evidence="2" id="KW-1185">Reference proteome</keyword>
<protein>
    <submittedName>
        <fullName evidence="1">Uncharacterized protein</fullName>
    </submittedName>
</protein>
<evidence type="ECO:0000313" key="1">
    <source>
        <dbReference type="EnsemblMetazoa" id="tetur02g04190.1"/>
    </source>
</evidence>
<sequence length="93" mass="10899">MPHWIETGNLKETDYQIVNYNHNSKSSNKDIHYNRMISNNYTEMDEPKGLKSHSSVKIKKQGTNSARIEIYFVEQYQCMLDNELDICVVSLIN</sequence>